<name>A0A3S5BNY8_9PLAT</name>
<dbReference type="GO" id="GO:0019903">
    <property type="term" value="F:protein phosphatase binding"/>
    <property type="evidence" value="ECO:0007669"/>
    <property type="project" value="TreeGrafter"/>
</dbReference>
<keyword evidence="5" id="KW-1185">Reference proteome</keyword>
<dbReference type="GO" id="GO:0010507">
    <property type="term" value="P:negative regulation of autophagy"/>
    <property type="evidence" value="ECO:0007669"/>
    <property type="project" value="TreeGrafter"/>
</dbReference>
<dbReference type="Proteomes" id="UP000784294">
    <property type="component" value="Unassembled WGS sequence"/>
</dbReference>
<dbReference type="AlphaFoldDB" id="A0A3S5BNY8"/>
<dbReference type="GO" id="GO:0004438">
    <property type="term" value="F:phosphatidylinositol-3-phosphate phosphatase activity"/>
    <property type="evidence" value="ECO:0007669"/>
    <property type="project" value="TreeGrafter"/>
</dbReference>
<evidence type="ECO:0000256" key="1">
    <source>
        <dbReference type="ARBA" id="ARBA00007471"/>
    </source>
</evidence>
<dbReference type="SUPFAM" id="SSF52799">
    <property type="entry name" value="(Phosphotyrosine protein) phosphatases II"/>
    <property type="match status" value="1"/>
</dbReference>
<evidence type="ECO:0000313" key="5">
    <source>
        <dbReference type="Proteomes" id="UP000784294"/>
    </source>
</evidence>
<dbReference type="InterPro" id="IPR011993">
    <property type="entry name" value="PH-like_dom_sf"/>
</dbReference>
<dbReference type="GO" id="GO:0005737">
    <property type="term" value="C:cytoplasm"/>
    <property type="evidence" value="ECO:0007669"/>
    <property type="project" value="TreeGrafter"/>
</dbReference>
<feature type="region of interest" description="Disordered" evidence="2">
    <location>
        <begin position="331"/>
        <end position="351"/>
    </location>
</feature>
<evidence type="ECO:0000259" key="3">
    <source>
        <dbReference type="PROSITE" id="PS51339"/>
    </source>
</evidence>
<feature type="region of interest" description="Disordered" evidence="2">
    <location>
        <begin position="402"/>
        <end position="429"/>
    </location>
</feature>
<dbReference type="InterPro" id="IPR029021">
    <property type="entry name" value="Prot-tyrosine_phosphatase-like"/>
</dbReference>
<gene>
    <name evidence="4" type="ORF">PXEA_LOCUS26032</name>
</gene>
<feature type="region of interest" description="Disordered" evidence="2">
    <location>
        <begin position="235"/>
        <end position="254"/>
    </location>
</feature>
<dbReference type="Pfam" id="PF06602">
    <property type="entry name" value="Myotub-related"/>
    <property type="match status" value="1"/>
</dbReference>
<dbReference type="PANTHER" id="PTHR10807:SF73">
    <property type="entry name" value="LD06050P"/>
    <property type="match status" value="1"/>
</dbReference>
<proteinExistence type="inferred from homology"/>
<dbReference type="GO" id="GO:0046856">
    <property type="term" value="P:phosphatidylinositol dephosphorylation"/>
    <property type="evidence" value="ECO:0007669"/>
    <property type="project" value="TreeGrafter"/>
</dbReference>
<dbReference type="InterPro" id="IPR030564">
    <property type="entry name" value="Myotubularin"/>
</dbReference>
<comment type="similarity">
    <text evidence="1">Belongs to the protein-tyrosine phosphatase family. Non-receptor class myotubularin subfamily.</text>
</comment>
<dbReference type="OrthoDB" id="271628at2759"/>
<dbReference type="GO" id="GO:0106018">
    <property type="term" value="F:phosphatidylinositol-3,5-bisphosphate phosphatase activity"/>
    <property type="evidence" value="ECO:0007669"/>
    <property type="project" value="TreeGrafter"/>
</dbReference>
<organism evidence="4 5">
    <name type="scientific">Protopolystoma xenopodis</name>
    <dbReference type="NCBI Taxonomy" id="117903"/>
    <lineage>
        <taxon>Eukaryota</taxon>
        <taxon>Metazoa</taxon>
        <taxon>Spiralia</taxon>
        <taxon>Lophotrochozoa</taxon>
        <taxon>Platyhelminthes</taxon>
        <taxon>Monogenea</taxon>
        <taxon>Polyopisthocotylea</taxon>
        <taxon>Polystomatidea</taxon>
        <taxon>Polystomatidae</taxon>
        <taxon>Protopolystoma</taxon>
    </lineage>
</organism>
<dbReference type="InterPro" id="IPR010569">
    <property type="entry name" value="Myotubularin-like_Pase_dom"/>
</dbReference>
<evidence type="ECO:0000313" key="4">
    <source>
        <dbReference type="EMBL" id="VEL32592.1"/>
    </source>
</evidence>
<feature type="domain" description="Myotubularin phosphatase" evidence="3">
    <location>
        <begin position="129"/>
        <end position="472"/>
    </location>
</feature>
<evidence type="ECO:0000256" key="2">
    <source>
        <dbReference type="SAM" id="MobiDB-lite"/>
    </source>
</evidence>
<dbReference type="Gene3D" id="2.30.29.30">
    <property type="entry name" value="Pleckstrin-homology domain (PH domain)/Phosphotyrosine-binding domain (PTB)"/>
    <property type="match status" value="1"/>
</dbReference>
<protein>
    <recommendedName>
        <fullName evidence="3">Myotubularin phosphatase domain-containing protein</fullName>
    </recommendedName>
</protein>
<accession>A0A3S5BNY8</accession>
<comment type="caution">
    <text evidence="4">The sequence shown here is derived from an EMBL/GenBank/DDBJ whole genome shotgun (WGS) entry which is preliminary data.</text>
</comment>
<reference evidence="4" key="1">
    <citation type="submission" date="2018-11" db="EMBL/GenBank/DDBJ databases">
        <authorList>
            <consortium name="Pathogen Informatics"/>
        </authorList>
    </citation>
    <scope>NUCLEOTIDE SEQUENCE</scope>
</reference>
<sequence length="472" mass="51926">MELSSLIKVSSIKDVFLYGPESLVIRGYLLLSAHHLLISADDEEFWIQLKNIDHIRILEPNERWYHSAHTKGYIVALYTKNFLIFEITILNMEDATNLVRSVELLSGVDDTYLLFPFHFRSEFDITEDGWNIFSMAEEFAPLLVSGEWRISRVNWDFSVCRSYPREVIVPTRITDDILIEAAKFRRGGRFPIVAYYHSPKRTVLLIAGEPLASTNSTFYLQQPGNFTQISQPAWLETNQPSTPPGSGPRQSLAQSTQKALLLSSSAQCPSDSSFSPTTNAASALVSSQSPTSAKSGGLEVIRSFSALSALANFNSTFTLTSDSVATEPIKPSELTEEIPDTEQKKAPSFSSSSGLGINSAYASTSPQIIGGINMAGETRCRADEQILNACLASTTVMLQNYQEQQDHGQRQRQSSTQDPSTSNRSALSDAQSSMGLCRGAILDVRSQSELKRVPASGMSMLISLSCLCLDSI</sequence>
<feature type="compositionally biased region" description="Polar residues" evidence="2">
    <location>
        <begin position="414"/>
        <end position="429"/>
    </location>
</feature>
<dbReference type="EMBL" id="CAAALY010244384">
    <property type="protein sequence ID" value="VEL32592.1"/>
    <property type="molecule type" value="Genomic_DNA"/>
</dbReference>
<dbReference type="PANTHER" id="PTHR10807">
    <property type="entry name" value="MYOTUBULARIN-RELATED"/>
    <property type="match status" value="1"/>
</dbReference>
<dbReference type="PROSITE" id="PS51339">
    <property type="entry name" value="PPASE_MYOTUBULARIN"/>
    <property type="match status" value="1"/>
</dbReference>